<accession>A0A8J2MZ83</accession>
<sequence>MAVVFWRIVILVVEGGVTRGSVHHAGGLSVHHVTHCSFWTVSPAWTCGQRRKHYTLLRLELCSIIGKRVCDMLVKTKSRARLALPTLQGPRPWIPGRRECRMRKAELKKRRFISGKAKLREDANEHDEDDTVSPRYQDDDPPLRKTEMCSGSFNNPSMKLLVIRDAIPDTPDLIIHSLS</sequence>
<reference evidence="3" key="1">
    <citation type="submission" date="2021-04" db="EMBL/GenBank/DDBJ databases">
        <authorList>
            <person name="Chebbi M.A.C M."/>
        </authorList>
    </citation>
    <scope>NUCLEOTIDE SEQUENCE</scope>
</reference>
<proteinExistence type="predicted"/>
<gene>
    <name evidence="3" type="ORF">HICCMSTLAB_LOCUS12509</name>
</gene>
<organism evidence="3 4">
    <name type="scientific">Cotesia congregata</name>
    <name type="common">Parasitoid wasp</name>
    <name type="synonym">Apanteles congregatus</name>
    <dbReference type="NCBI Taxonomy" id="51543"/>
    <lineage>
        <taxon>Eukaryota</taxon>
        <taxon>Metazoa</taxon>
        <taxon>Ecdysozoa</taxon>
        <taxon>Arthropoda</taxon>
        <taxon>Hexapoda</taxon>
        <taxon>Insecta</taxon>
        <taxon>Pterygota</taxon>
        <taxon>Neoptera</taxon>
        <taxon>Endopterygota</taxon>
        <taxon>Hymenoptera</taxon>
        <taxon>Apocrita</taxon>
        <taxon>Ichneumonoidea</taxon>
        <taxon>Braconidae</taxon>
        <taxon>Microgastrinae</taxon>
        <taxon>Cotesia</taxon>
    </lineage>
</organism>
<dbReference type="Proteomes" id="UP000786811">
    <property type="component" value="Unassembled WGS sequence"/>
</dbReference>
<evidence type="ECO:0000313" key="3">
    <source>
        <dbReference type="EMBL" id="CAG5106936.1"/>
    </source>
</evidence>
<evidence type="ECO:0000313" key="4">
    <source>
        <dbReference type="Proteomes" id="UP000786811"/>
    </source>
</evidence>
<dbReference type="AlphaFoldDB" id="A0A8J2MZ83"/>
<feature type="region of interest" description="Disordered" evidence="1">
    <location>
        <begin position="118"/>
        <end position="151"/>
    </location>
</feature>
<keyword evidence="2" id="KW-0732">Signal</keyword>
<name>A0A8J2MZ83_COTCN</name>
<feature type="signal peptide" evidence="2">
    <location>
        <begin position="1"/>
        <end position="20"/>
    </location>
</feature>
<evidence type="ECO:0000256" key="1">
    <source>
        <dbReference type="SAM" id="MobiDB-lite"/>
    </source>
</evidence>
<evidence type="ECO:0000256" key="2">
    <source>
        <dbReference type="SAM" id="SignalP"/>
    </source>
</evidence>
<evidence type="ECO:0008006" key="5">
    <source>
        <dbReference type="Google" id="ProtNLM"/>
    </source>
</evidence>
<feature type="chain" id="PRO_5035268191" description="Secreted protein" evidence="2">
    <location>
        <begin position="21"/>
        <end position="179"/>
    </location>
</feature>
<comment type="caution">
    <text evidence="3">The sequence shown here is derived from an EMBL/GenBank/DDBJ whole genome shotgun (WGS) entry which is preliminary data.</text>
</comment>
<dbReference type="OrthoDB" id="10617707at2759"/>
<dbReference type="EMBL" id="CAJNRD030001124">
    <property type="protein sequence ID" value="CAG5106936.1"/>
    <property type="molecule type" value="Genomic_DNA"/>
</dbReference>
<keyword evidence="4" id="KW-1185">Reference proteome</keyword>
<protein>
    <recommendedName>
        <fullName evidence="5">Secreted protein</fullName>
    </recommendedName>
</protein>
<feature type="compositionally biased region" description="Basic and acidic residues" evidence="1">
    <location>
        <begin position="136"/>
        <end position="147"/>
    </location>
</feature>